<organism evidence="1 2">
    <name type="scientific">Daphnia galeata</name>
    <dbReference type="NCBI Taxonomy" id="27404"/>
    <lineage>
        <taxon>Eukaryota</taxon>
        <taxon>Metazoa</taxon>
        <taxon>Ecdysozoa</taxon>
        <taxon>Arthropoda</taxon>
        <taxon>Crustacea</taxon>
        <taxon>Branchiopoda</taxon>
        <taxon>Diplostraca</taxon>
        <taxon>Cladocera</taxon>
        <taxon>Anomopoda</taxon>
        <taxon>Daphniidae</taxon>
        <taxon>Daphnia</taxon>
    </lineage>
</organism>
<sequence length="53" mass="5809">MEPIFAVNLDPVMLLKFQPASIDVCRGGKNSNLATATQIERHTVIRNVQENAG</sequence>
<protein>
    <submittedName>
        <fullName evidence="1">Uncharacterized protein</fullName>
    </submittedName>
</protein>
<dbReference type="EMBL" id="CAKKLH010000112">
    <property type="protein sequence ID" value="CAH0103562.1"/>
    <property type="molecule type" value="Genomic_DNA"/>
</dbReference>
<reference evidence="1" key="1">
    <citation type="submission" date="2021-11" db="EMBL/GenBank/DDBJ databases">
        <authorList>
            <person name="Schell T."/>
        </authorList>
    </citation>
    <scope>NUCLEOTIDE SEQUENCE</scope>
    <source>
        <strain evidence="1">M5</strain>
    </source>
</reference>
<accession>A0A8J2WLK8</accession>
<gene>
    <name evidence="1" type="ORF">DGAL_LOCUS6136</name>
</gene>
<dbReference type="Proteomes" id="UP000789390">
    <property type="component" value="Unassembled WGS sequence"/>
</dbReference>
<name>A0A8J2WLK8_9CRUS</name>
<proteinExistence type="predicted"/>
<keyword evidence="2" id="KW-1185">Reference proteome</keyword>
<evidence type="ECO:0000313" key="2">
    <source>
        <dbReference type="Proteomes" id="UP000789390"/>
    </source>
</evidence>
<evidence type="ECO:0000313" key="1">
    <source>
        <dbReference type="EMBL" id="CAH0103562.1"/>
    </source>
</evidence>
<dbReference type="AlphaFoldDB" id="A0A8J2WLK8"/>
<comment type="caution">
    <text evidence="1">The sequence shown here is derived from an EMBL/GenBank/DDBJ whole genome shotgun (WGS) entry which is preliminary data.</text>
</comment>